<evidence type="ECO:0000313" key="1">
    <source>
        <dbReference type="EMBL" id="XDK27131.1"/>
    </source>
</evidence>
<gene>
    <name evidence="1" type="ORF">AB0763_16245</name>
</gene>
<accession>A0AB39HFZ9</accession>
<dbReference type="Pfam" id="PF06226">
    <property type="entry name" value="DUF1007"/>
    <property type="match status" value="1"/>
</dbReference>
<name>A0AB39HFZ9_9VIBR</name>
<geneLocation type="plasmid" evidence="1">
    <name>p-HB236076</name>
</geneLocation>
<sequence>MVLVMKTTTAWAHPHSWIDTTTTIEGDGQSITGFHMAWTFDPMTTAYMLDGEDMSASQREQTLHKVALSVINNMLSSHYFTYFFEPDGKTPIRYQQVDTATLTMDKGKATLRFDLPLVKPYPFNGNSLTLKIFDPTYYVDMSWDDKHPLQLSDTLRSHCQAQIIEPNPTPKQVSYAMSIPADADPDDALGQLFTQTAKITCEPS</sequence>
<organism evidence="1">
    <name type="scientific">Vibrio sp. HB236076</name>
    <dbReference type="NCBI Taxonomy" id="3232307"/>
    <lineage>
        <taxon>Bacteria</taxon>
        <taxon>Pseudomonadati</taxon>
        <taxon>Pseudomonadota</taxon>
        <taxon>Gammaproteobacteria</taxon>
        <taxon>Vibrionales</taxon>
        <taxon>Vibrionaceae</taxon>
        <taxon>Vibrio</taxon>
    </lineage>
</organism>
<dbReference type="RefSeq" id="WP_306099543.1">
    <property type="nucleotide sequence ID" value="NZ_CP162602.1"/>
</dbReference>
<dbReference type="AlphaFoldDB" id="A0AB39HFZ9"/>
<dbReference type="InterPro" id="IPR010412">
    <property type="entry name" value="DUF1007"/>
</dbReference>
<dbReference type="InterPro" id="IPR016537">
    <property type="entry name" value="UCP008159_ABC"/>
</dbReference>
<proteinExistence type="predicted"/>
<dbReference type="PIRSF" id="PIRSF008159">
    <property type="entry name" value="UCP008159_ABC"/>
    <property type="match status" value="1"/>
</dbReference>
<protein>
    <submittedName>
        <fullName evidence="1">DUF1007 family protein</fullName>
    </submittedName>
</protein>
<keyword evidence="1" id="KW-0614">Plasmid</keyword>
<dbReference type="KEGG" id="vih:AB0763_16245"/>
<reference evidence="1" key="1">
    <citation type="submission" date="2024-07" db="EMBL/GenBank/DDBJ databases">
        <title>Genome Analysis of a Potential Novel Vibrio Species Secreting pH- and Thermo-stable Alginate Lyase and its Application in Producing Alginate Oligosaccharides.</title>
        <authorList>
            <person name="Huang H."/>
            <person name="Bao K."/>
        </authorList>
    </citation>
    <scope>NUCLEOTIDE SEQUENCE</scope>
    <source>
        <strain evidence="1">HB236076</strain>
        <plasmid evidence="1">p-HB236076</plasmid>
    </source>
</reference>
<dbReference type="EMBL" id="CP162602">
    <property type="protein sequence ID" value="XDK27131.1"/>
    <property type="molecule type" value="Genomic_DNA"/>
</dbReference>